<reference evidence="1 2" key="2">
    <citation type="journal article" date="2012" name="Stand. Genomic Sci.">
        <title>Complete genome sequence of the sulfate-reducing firmicute Desulfotomaculum ruminis type strain (DL(T)).</title>
        <authorList>
            <person name="Spring S."/>
            <person name="Visser M."/>
            <person name="Lu M."/>
            <person name="Copeland A."/>
            <person name="Lapidus A."/>
            <person name="Lucas S."/>
            <person name="Cheng J.F."/>
            <person name="Han C."/>
            <person name="Tapia R."/>
            <person name="Goodwin L.A."/>
            <person name="Pitluck S."/>
            <person name="Ivanova N."/>
            <person name="Land M."/>
            <person name="Hauser L."/>
            <person name="Larimer F."/>
            <person name="Rohde M."/>
            <person name="Goker M."/>
            <person name="Detter J.C."/>
            <person name="Kyrpides N.C."/>
            <person name="Woyke T."/>
            <person name="Schaap P.J."/>
            <person name="Plugge C.M."/>
            <person name="Muyzer G."/>
            <person name="Kuever J."/>
            <person name="Pereira I.A."/>
            <person name="Parshina S.N."/>
            <person name="Bernier-Latmani R."/>
            <person name="Stams A.J."/>
            <person name="Klenk H.P."/>
        </authorList>
    </citation>
    <scope>NUCLEOTIDE SEQUENCE [LARGE SCALE GENOMIC DNA]</scope>
    <source>
        <strain evidence="2">ATCC 23193 / DSM 2154 / NCIB 8452 / DL</strain>
    </source>
</reference>
<dbReference type="SUPFAM" id="SSF50182">
    <property type="entry name" value="Sm-like ribonucleoproteins"/>
    <property type="match status" value="1"/>
</dbReference>
<protein>
    <submittedName>
        <fullName evidence="1">Uncharacterized protein</fullName>
    </submittedName>
</protein>
<evidence type="ECO:0000313" key="2">
    <source>
        <dbReference type="Proteomes" id="UP000009234"/>
    </source>
</evidence>
<dbReference type="AlphaFoldDB" id="F6DS36"/>
<reference evidence="2" key="1">
    <citation type="submission" date="2011-05" db="EMBL/GenBank/DDBJ databases">
        <title>Complete sequence of Desulfotomaculum ruminis DSM 2154.</title>
        <authorList>
            <person name="Lucas S."/>
            <person name="Copeland A."/>
            <person name="Lapidus A."/>
            <person name="Cheng J.-F."/>
            <person name="Goodwin L."/>
            <person name="Pitluck S."/>
            <person name="Lu M."/>
            <person name="Detter J.C."/>
            <person name="Han C."/>
            <person name="Tapia R."/>
            <person name="Land M."/>
            <person name="Hauser L."/>
            <person name="Kyrpides N."/>
            <person name="Ivanova N."/>
            <person name="Mikhailova N."/>
            <person name="Pagani I."/>
            <person name="Stams A.J.M."/>
            <person name="Plugge C.M."/>
            <person name="Muyzer G."/>
            <person name="Kuever J."/>
            <person name="Parshina S.N."/>
            <person name="Ivanova A.E."/>
            <person name="Nazina T.N."/>
            <person name="Brambilla E."/>
            <person name="Spring S."/>
            <person name="Klenk H.-P."/>
            <person name="Woyke T."/>
        </authorList>
    </citation>
    <scope>NUCLEOTIDE SEQUENCE [LARGE SCALE GENOMIC DNA]</scope>
    <source>
        <strain evidence="2">ATCC 23193 / DSM 2154 / NCIB 8452 / DL</strain>
    </source>
</reference>
<sequence length="112" mass="12446">MVLKLLQAYKGQQVVIELLNGQKLSGNVADMDTLYLRLETDEGVGMVNISSIAVFWEPLNSSSSQADQLRAGEYPKDQNPIGIVGPGYGQQAQPCNFPFQYHHPGYAYFHNK</sequence>
<dbReference type="EMBL" id="CP002780">
    <property type="protein sequence ID" value="AEG58798.1"/>
    <property type="molecule type" value="Genomic_DNA"/>
</dbReference>
<evidence type="ECO:0000313" key="1">
    <source>
        <dbReference type="EMBL" id="AEG58798.1"/>
    </source>
</evidence>
<dbReference type="Proteomes" id="UP000009234">
    <property type="component" value="Chromosome"/>
</dbReference>
<organism evidence="1 2">
    <name type="scientific">Desulforamulus ruminis (strain ATCC 23193 / DSM 2154 / NCIMB 8452 / DL)</name>
    <name type="common">Desulfotomaculum ruminis</name>
    <dbReference type="NCBI Taxonomy" id="696281"/>
    <lineage>
        <taxon>Bacteria</taxon>
        <taxon>Bacillati</taxon>
        <taxon>Bacillota</taxon>
        <taxon>Clostridia</taxon>
        <taxon>Eubacteriales</taxon>
        <taxon>Peptococcaceae</taxon>
        <taxon>Desulforamulus</taxon>
    </lineage>
</organism>
<keyword evidence="2" id="KW-1185">Reference proteome</keyword>
<proteinExistence type="predicted"/>
<name>F6DS36_DESRL</name>
<gene>
    <name evidence="1" type="ordered locus">Desru_0512</name>
</gene>
<dbReference type="KEGG" id="dru:Desru_0512"/>
<dbReference type="HOGENOM" id="CLU_2141888_0_0_9"/>
<accession>F6DS36</accession>
<dbReference type="Gene3D" id="2.30.30.100">
    <property type="match status" value="1"/>
</dbReference>
<dbReference type="InterPro" id="IPR010920">
    <property type="entry name" value="LSM_dom_sf"/>
</dbReference>